<dbReference type="RefSeq" id="WP_377503604.1">
    <property type="nucleotide sequence ID" value="NZ_JBHULU010000004.1"/>
</dbReference>
<evidence type="ECO:0000256" key="1">
    <source>
        <dbReference type="SAM" id="SignalP"/>
    </source>
</evidence>
<keyword evidence="1" id="KW-0732">Signal</keyword>
<organism evidence="2 3">
    <name type="scientific">Pontibacter locisalis</name>
    <dbReference type="NCBI Taxonomy" id="1719035"/>
    <lineage>
        <taxon>Bacteria</taxon>
        <taxon>Pseudomonadati</taxon>
        <taxon>Bacteroidota</taxon>
        <taxon>Cytophagia</taxon>
        <taxon>Cytophagales</taxon>
        <taxon>Hymenobacteraceae</taxon>
        <taxon>Pontibacter</taxon>
    </lineage>
</organism>
<evidence type="ECO:0000313" key="3">
    <source>
        <dbReference type="Proteomes" id="UP001597544"/>
    </source>
</evidence>
<name>A0ABW5IIF3_9BACT</name>
<keyword evidence="3" id="KW-1185">Reference proteome</keyword>
<feature type="chain" id="PRO_5047187712" evidence="1">
    <location>
        <begin position="21"/>
        <end position="116"/>
    </location>
</feature>
<dbReference type="EMBL" id="JBHULU010000004">
    <property type="protein sequence ID" value="MFD2513150.1"/>
    <property type="molecule type" value="Genomic_DNA"/>
</dbReference>
<dbReference type="Proteomes" id="UP001597544">
    <property type="component" value="Unassembled WGS sequence"/>
</dbReference>
<gene>
    <name evidence="2" type="ORF">ACFSRY_04685</name>
</gene>
<reference evidence="3" key="1">
    <citation type="journal article" date="2019" name="Int. J. Syst. Evol. Microbiol.">
        <title>The Global Catalogue of Microorganisms (GCM) 10K type strain sequencing project: providing services to taxonomists for standard genome sequencing and annotation.</title>
        <authorList>
            <consortium name="The Broad Institute Genomics Platform"/>
            <consortium name="The Broad Institute Genome Sequencing Center for Infectious Disease"/>
            <person name="Wu L."/>
            <person name="Ma J."/>
        </authorList>
    </citation>
    <scope>NUCLEOTIDE SEQUENCE [LARGE SCALE GENOMIC DNA]</scope>
    <source>
        <strain evidence="3">KCTC 42498</strain>
    </source>
</reference>
<proteinExistence type="predicted"/>
<sequence>MKTLILTAAFLFLCMAGSYAQTTERSVKQFPPIKKKELDLEYLGSDSSSVLERIYKNEVTSRYLQKHKEANLHQNKTEKLSPEMPIMQPDSSVKFHILAVVPDSTILFHIRVKKPE</sequence>
<evidence type="ECO:0000313" key="2">
    <source>
        <dbReference type="EMBL" id="MFD2513150.1"/>
    </source>
</evidence>
<protein>
    <submittedName>
        <fullName evidence="2">Uncharacterized protein</fullName>
    </submittedName>
</protein>
<feature type="signal peptide" evidence="1">
    <location>
        <begin position="1"/>
        <end position="20"/>
    </location>
</feature>
<accession>A0ABW5IIF3</accession>
<comment type="caution">
    <text evidence="2">The sequence shown here is derived from an EMBL/GenBank/DDBJ whole genome shotgun (WGS) entry which is preliminary data.</text>
</comment>